<proteinExistence type="predicted"/>
<evidence type="ECO:0000313" key="2">
    <source>
        <dbReference type="EMBL" id="PYI68527.1"/>
    </source>
</evidence>
<dbReference type="Proteomes" id="UP000247832">
    <property type="component" value="Unassembled WGS sequence"/>
</dbReference>
<protein>
    <submittedName>
        <fullName evidence="2">Uncharacterized protein</fullName>
    </submittedName>
</protein>
<dbReference type="RefSeq" id="WP_110500267.1">
    <property type="nucleotide sequence ID" value="NZ_QJVD01000005.1"/>
</dbReference>
<comment type="caution">
    <text evidence="2">The sequence shown here is derived from an EMBL/GenBank/DDBJ whole genome shotgun (WGS) entry which is preliminary data.</text>
</comment>
<feature type="compositionally biased region" description="Basic and acidic residues" evidence="1">
    <location>
        <begin position="43"/>
        <end position="64"/>
    </location>
</feature>
<dbReference type="OrthoDB" id="5139310at2"/>
<dbReference type="AlphaFoldDB" id="A0A2V5LXJ9"/>
<evidence type="ECO:0000256" key="1">
    <source>
        <dbReference type="SAM" id="MobiDB-lite"/>
    </source>
</evidence>
<gene>
    <name evidence="2" type="ORF">CVV68_06925</name>
</gene>
<reference evidence="2 3" key="1">
    <citation type="submission" date="2018-05" db="EMBL/GenBank/DDBJ databases">
        <title>Genetic diversity of glacier-inhabiting Cryobacterium bacteria in China and description of Cryobacterium mengkeensis sp. nov. and Arthrobacter glacialis sp. nov.</title>
        <authorList>
            <person name="Liu Q."/>
            <person name="Xin Y.-H."/>
        </authorList>
    </citation>
    <scope>NUCLEOTIDE SEQUENCE [LARGE SCALE GENOMIC DNA]</scope>
    <source>
        <strain evidence="2 3">LI2</strain>
    </source>
</reference>
<organism evidence="2 3">
    <name type="scientific">Arthrobacter livingstonensis</name>
    <dbReference type="NCBI Taxonomy" id="670078"/>
    <lineage>
        <taxon>Bacteria</taxon>
        <taxon>Bacillati</taxon>
        <taxon>Actinomycetota</taxon>
        <taxon>Actinomycetes</taxon>
        <taxon>Micrococcales</taxon>
        <taxon>Micrococcaceae</taxon>
        <taxon>Arthrobacter</taxon>
    </lineage>
</organism>
<name>A0A2V5LXJ9_9MICC</name>
<feature type="region of interest" description="Disordered" evidence="1">
    <location>
        <begin position="108"/>
        <end position="127"/>
    </location>
</feature>
<sequence>MNSKEERGGGVRDDGLLGHIGRFADKVEDAVEGVVGEVFETHRPEHGGHRDWHEGHREHRHRPEPVPPTQVTVHVNLSCPASDCTCGKGSPCRRHGCPADPCSTHDGGTGPGRPTHHAGTSDGSLSGGVATGGGIVQIPGRGHTVWPGPRTDLFLPFLFIRANAGDTAARPLTGVFWESPDIFVMPGVAPDAAPPVPPVLGGVADAGQDNTLYAHVWNLGQAPAYEVLVEFYWFNPTLGFSGSDANLVGTVWTSLEARSTAGSHKVVKCPVSWKAQYLNGGHECLVVRISDASSDPLSDPAWDAAQNRHVGQRNIHVMSASEAAALPTLGIGVGPLFAQPAQLAVARADAGTMPWLHLVTMDRAVGLGTGAATGDVGITAPVPVGAALPNLGAVPNPRGVGLIGNGGGVTGDGQQVGFVATDGNPGAGNAHVYRVTGSQNGQTFGGYTVVVVGE</sequence>
<evidence type="ECO:0000313" key="3">
    <source>
        <dbReference type="Proteomes" id="UP000247832"/>
    </source>
</evidence>
<keyword evidence="3" id="KW-1185">Reference proteome</keyword>
<feature type="region of interest" description="Disordered" evidence="1">
    <location>
        <begin position="43"/>
        <end position="68"/>
    </location>
</feature>
<dbReference type="EMBL" id="QJVD01000005">
    <property type="protein sequence ID" value="PYI68527.1"/>
    <property type="molecule type" value="Genomic_DNA"/>
</dbReference>
<accession>A0A2V5LXJ9</accession>